<organism evidence="13 14">
    <name type="scientific">Symbiodinium natans</name>
    <dbReference type="NCBI Taxonomy" id="878477"/>
    <lineage>
        <taxon>Eukaryota</taxon>
        <taxon>Sar</taxon>
        <taxon>Alveolata</taxon>
        <taxon>Dinophyceae</taxon>
        <taxon>Suessiales</taxon>
        <taxon>Symbiodiniaceae</taxon>
        <taxon>Symbiodinium</taxon>
    </lineage>
</organism>
<evidence type="ECO:0000256" key="6">
    <source>
        <dbReference type="ARBA" id="ARBA00022692"/>
    </source>
</evidence>
<dbReference type="SUPFAM" id="SSF103473">
    <property type="entry name" value="MFS general substrate transporter"/>
    <property type="match status" value="1"/>
</dbReference>
<protein>
    <recommendedName>
        <fullName evidence="3">Molybdate-anion transporter</fullName>
    </recommendedName>
    <alternativeName>
        <fullName evidence="10">Major facilitator superfamily domain-containing protein 5</fullName>
    </alternativeName>
    <alternativeName>
        <fullName evidence="11">Molybdate transporter 2 homolog</fullName>
    </alternativeName>
</protein>
<dbReference type="PANTHER" id="PTHR23516:SF1">
    <property type="entry name" value="MOLYBDATE-ANION TRANSPORTER"/>
    <property type="match status" value="1"/>
</dbReference>
<keyword evidence="5" id="KW-1003">Cell membrane</keyword>
<keyword evidence="4" id="KW-0813">Transport</keyword>
<feature type="transmembrane region" description="Helical" evidence="12">
    <location>
        <begin position="193"/>
        <end position="214"/>
    </location>
</feature>
<dbReference type="Proteomes" id="UP000604046">
    <property type="component" value="Unassembled WGS sequence"/>
</dbReference>
<feature type="transmembrane region" description="Helical" evidence="12">
    <location>
        <begin position="376"/>
        <end position="395"/>
    </location>
</feature>
<evidence type="ECO:0000256" key="5">
    <source>
        <dbReference type="ARBA" id="ARBA00022475"/>
    </source>
</evidence>
<keyword evidence="14" id="KW-1185">Reference proteome</keyword>
<name>A0A812IIZ0_9DINO</name>
<evidence type="ECO:0000256" key="10">
    <source>
        <dbReference type="ARBA" id="ARBA00030646"/>
    </source>
</evidence>
<feature type="transmembrane region" description="Helical" evidence="12">
    <location>
        <begin position="104"/>
        <end position="123"/>
    </location>
</feature>
<dbReference type="GO" id="GO:0005886">
    <property type="term" value="C:plasma membrane"/>
    <property type="evidence" value="ECO:0007669"/>
    <property type="project" value="UniProtKB-SubCell"/>
</dbReference>
<evidence type="ECO:0000256" key="3">
    <source>
        <dbReference type="ARBA" id="ARBA00021242"/>
    </source>
</evidence>
<comment type="function">
    <text evidence="1">Mediates high-affinity intracellular uptake of the rare oligo-element molybdenum.</text>
</comment>
<evidence type="ECO:0000313" key="13">
    <source>
        <dbReference type="EMBL" id="CAE7040504.1"/>
    </source>
</evidence>
<evidence type="ECO:0000256" key="7">
    <source>
        <dbReference type="ARBA" id="ARBA00022989"/>
    </source>
</evidence>
<dbReference type="InterPro" id="IPR036259">
    <property type="entry name" value="MFS_trans_sf"/>
</dbReference>
<reference evidence="13" key="1">
    <citation type="submission" date="2021-02" db="EMBL/GenBank/DDBJ databases">
        <authorList>
            <person name="Dougan E. K."/>
            <person name="Rhodes N."/>
            <person name="Thang M."/>
            <person name="Chan C."/>
        </authorList>
    </citation>
    <scope>NUCLEOTIDE SEQUENCE</scope>
</reference>
<dbReference type="EMBL" id="CAJNDS010000297">
    <property type="protein sequence ID" value="CAE7040504.1"/>
    <property type="molecule type" value="Genomic_DNA"/>
</dbReference>
<evidence type="ECO:0000313" key="14">
    <source>
        <dbReference type="Proteomes" id="UP000604046"/>
    </source>
</evidence>
<comment type="subcellular location">
    <subcellularLocation>
        <location evidence="2">Cell membrane</location>
        <topology evidence="2">Multi-pass membrane protein</topology>
    </subcellularLocation>
</comment>
<feature type="transmembrane region" description="Helical" evidence="12">
    <location>
        <begin position="293"/>
        <end position="312"/>
    </location>
</feature>
<evidence type="ECO:0000256" key="4">
    <source>
        <dbReference type="ARBA" id="ARBA00022448"/>
    </source>
</evidence>
<dbReference type="OrthoDB" id="428269at2759"/>
<dbReference type="Pfam" id="PF05631">
    <property type="entry name" value="MFS_5"/>
    <property type="match status" value="1"/>
</dbReference>
<evidence type="ECO:0000256" key="1">
    <source>
        <dbReference type="ARBA" id="ARBA00003019"/>
    </source>
</evidence>
<comment type="caution">
    <text evidence="13">The sequence shown here is derived from an EMBL/GenBank/DDBJ whole genome shotgun (WGS) entry which is preliminary data.</text>
</comment>
<evidence type="ECO:0000256" key="11">
    <source>
        <dbReference type="ARBA" id="ARBA00032555"/>
    </source>
</evidence>
<proteinExistence type="predicted"/>
<dbReference type="GO" id="GO:0006811">
    <property type="term" value="P:monoatomic ion transport"/>
    <property type="evidence" value="ECO:0007669"/>
    <property type="project" value="UniProtKB-KW"/>
</dbReference>
<evidence type="ECO:0000256" key="12">
    <source>
        <dbReference type="SAM" id="Phobius"/>
    </source>
</evidence>
<keyword evidence="7 12" id="KW-1133">Transmembrane helix</keyword>
<feature type="transmembrane region" description="Helical" evidence="12">
    <location>
        <begin position="38"/>
        <end position="57"/>
    </location>
</feature>
<feature type="transmembrane region" description="Helical" evidence="12">
    <location>
        <begin position="159"/>
        <end position="181"/>
    </location>
</feature>
<feature type="transmembrane region" description="Helical" evidence="12">
    <location>
        <begin position="354"/>
        <end position="370"/>
    </location>
</feature>
<accession>A0A812IIZ0</accession>
<feature type="transmembrane region" description="Helical" evidence="12">
    <location>
        <begin position="438"/>
        <end position="457"/>
    </location>
</feature>
<evidence type="ECO:0000256" key="2">
    <source>
        <dbReference type="ARBA" id="ARBA00004651"/>
    </source>
</evidence>
<dbReference type="InterPro" id="IPR008509">
    <property type="entry name" value="MOT2/MFSD5"/>
</dbReference>
<keyword evidence="8" id="KW-0406">Ion transport</keyword>
<evidence type="ECO:0000256" key="9">
    <source>
        <dbReference type="ARBA" id="ARBA00023136"/>
    </source>
</evidence>
<dbReference type="PANTHER" id="PTHR23516">
    <property type="entry name" value="SAM (S-ADENOSYL METHIONINE) TRANSPORTER"/>
    <property type="match status" value="1"/>
</dbReference>
<evidence type="ECO:0000256" key="8">
    <source>
        <dbReference type="ARBA" id="ARBA00023065"/>
    </source>
</evidence>
<feature type="transmembrane region" description="Helical" evidence="12">
    <location>
        <begin position="416"/>
        <end position="432"/>
    </location>
</feature>
<gene>
    <name evidence="13" type="primary">mfsd5</name>
    <name evidence="13" type="ORF">SNAT2548_LOCUS4794</name>
</gene>
<sequence>MWVVEVAVLGSAWALPGAFKILQGSSMQWLSQSTYHTLLFPAVALTFILAWLARPAASEKFPPGFRKHLMKYLIVWVFCVAADWLQGPYVYALYSAYGYSKHEIAVLFVAGYGASGVCSCGIGSLADRFGRKRCCLAYCVFHTLAALSMHWKVHVILLLGRVLAGAGTSILFSCFECWMVSEHTAKHNFSSSLLTYMFSLKFCAMYTVAVLAGLGSQAVVDNTKLTVLEDRVGIYYGGYTAPYDLSVLMLLVGFCIIATCWSENYGQSSGTGSKLLMWDAVNLLFQDRNCLRLCMLVAIFEGSMYVFVSNWTPALESEDTSPPHGLVFALFMLSATCGSSAATLGGRFMSPRRQLRVIMLLCVLSFALASRSACTAIGYCLIAFMIFEFCVGWYFPCVGIAKSEIVPDRIRGSMYNLFRVPLNVLVLVLLLTDLSSDSRFALCAVLLLLAMLATFGLGHKPKSADTQVHPAV</sequence>
<dbReference type="AlphaFoldDB" id="A0A812IIZ0"/>
<dbReference type="GO" id="GO:0015098">
    <property type="term" value="F:molybdate ion transmembrane transporter activity"/>
    <property type="evidence" value="ECO:0007669"/>
    <property type="project" value="InterPro"/>
</dbReference>
<feature type="transmembrane region" description="Helical" evidence="12">
    <location>
        <begin position="324"/>
        <end position="342"/>
    </location>
</feature>
<dbReference type="Gene3D" id="1.20.1250.20">
    <property type="entry name" value="MFS general substrate transporter like domains"/>
    <property type="match status" value="1"/>
</dbReference>
<feature type="transmembrane region" description="Helical" evidence="12">
    <location>
        <begin position="69"/>
        <end position="92"/>
    </location>
</feature>
<keyword evidence="6 12" id="KW-0812">Transmembrane</keyword>
<keyword evidence="9 12" id="KW-0472">Membrane</keyword>